<sequence length="81" mass="9036">MKNDRNNVFFEKKERGRVLKSLATIVNLTEMCRICFGRCPSPPSSISGRVLKFLATTVNLTKICRICFGRCPSPPSSISGR</sequence>
<keyword evidence="2" id="KW-1185">Reference proteome</keyword>
<evidence type="ECO:0000313" key="1">
    <source>
        <dbReference type="EMBL" id="MCE3052217.1"/>
    </source>
</evidence>
<comment type="caution">
    <text evidence="1">The sequence shown here is derived from an EMBL/GenBank/DDBJ whole genome shotgun (WGS) entry which is preliminary data.</text>
</comment>
<organism evidence="1 2">
    <name type="scientific">Datura stramonium</name>
    <name type="common">Jimsonweed</name>
    <name type="synonym">Common thornapple</name>
    <dbReference type="NCBI Taxonomy" id="4076"/>
    <lineage>
        <taxon>Eukaryota</taxon>
        <taxon>Viridiplantae</taxon>
        <taxon>Streptophyta</taxon>
        <taxon>Embryophyta</taxon>
        <taxon>Tracheophyta</taxon>
        <taxon>Spermatophyta</taxon>
        <taxon>Magnoliopsida</taxon>
        <taxon>eudicotyledons</taxon>
        <taxon>Gunneridae</taxon>
        <taxon>Pentapetalae</taxon>
        <taxon>asterids</taxon>
        <taxon>lamiids</taxon>
        <taxon>Solanales</taxon>
        <taxon>Solanaceae</taxon>
        <taxon>Solanoideae</taxon>
        <taxon>Datureae</taxon>
        <taxon>Datura</taxon>
    </lineage>
</organism>
<protein>
    <submittedName>
        <fullName evidence="1">Uncharacterized protein</fullName>
    </submittedName>
</protein>
<evidence type="ECO:0000313" key="2">
    <source>
        <dbReference type="Proteomes" id="UP000823775"/>
    </source>
</evidence>
<accession>A0ABS8WRW4</accession>
<feature type="non-terminal residue" evidence="1">
    <location>
        <position position="81"/>
    </location>
</feature>
<name>A0ABS8WRW4_DATST</name>
<gene>
    <name evidence="1" type="ORF">HAX54_051878</name>
</gene>
<dbReference type="EMBL" id="JACEIK010009314">
    <property type="protein sequence ID" value="MCE3052217.1"/>
    <property type="molecule type" value="Genomic_DNA"/>
</dbReference>
<dbReference type="Proteomes" id="UP000823775">
    <property type="component" value="Unassembled WGS sequence"/>
</dbReference>
<reference evidence="1 2" key="1">
    <citation type="journal article" date="2021" name="BMC Genomics">
        <title>Datura genome reveals duplications of psychoactive alkaloid biosynthetic genes and high mutation rate following tissue culture.</title>
        <authorList>
            <person name="Rajewski A."/>
            <person name="Carter-House D."/>
            <person name="Stajich J."/>
            <person name="Litt A."/>
        </authorList>
    </citation>
    <scope>NUCLEOTIDE SEQUENCE [LARGE SCALE GENOMIC DNA]</scope>
    <source>
        <strain evidence="1">AR-01</strain>
    </source>
</reference>
<proteinExistence type="predicted"/>